<feature type="compositionally biased region" description="Polar residues" evidence="10">
    <location>
        <begin position="1"/>
        <end position="10"/>
    </location>
</feature>
<dbReference type="OrthoDB" id="3214149at2759"/>
<gene>
    <name evidence="12" type="ORF">SKAU_G00379620</name>
</gene>
<keyword evidence="4" id="KW-0677">Repeat</keyword>
<comment type="similarity">
    <text evidence="2">Belongs to the GLI C2H2-type zinc-finger protein family.</text>
</comment>
<evidence type="ECO:0000313" key="13">
    <source>
        <dbReference type="Proteomes" id="UP001152622"/>
    </source>
</evidence>
<feature type="compositionally biased region" description="Low complexity" evidence="10">
    <location>
        <begin position="657"/>
        <end position="666"/>
    </location>
</feature>
<evidence type="ECO:0000256" key="9">
    <source>
        <dbReference type="PROSITE-ProRule" id="PRU00042"/>
    </source>
</evidence>
<dbReference type="GO" id="GO:0007224">
    <property type="term" value="P:smoothened signaling pathway"/>
    <property type="evidence" value="ECO:0007669"/>
    <property type="project" value="TreeGrafter"/>
</dbReference>
<evidence type="ECO:0000256" key="2">
    <source>
        <dbReference type="ARBA" id="ARBA00010831"/>
    </source>
</evidence>
<dbReference type="SUPFAM" id="SSF57667">
    <property type="entry name" value="beta-beta-alpha zinc fingers"/>
    <property type="match status" value="3"/>
</dbReference>
<evidence type="ECO:0000256" key="4">
    <source>
        <dbReference type="ARBA" id="ARBA00022737"/>
    </source>
</evidence>
<feature type="region of interest" description="Disordered" evidence="10">
    <location>
        <begin position="404"/>
        <end position="459"/>
    </location>
</feature>
<keyword evidence="3" id="KW-0479">Metal-binding</keyword>
<feature type="region of interest" description="Disordered" evidence="10">
    <location>
        <begin position="644"/>
        <end position="666"/>
    </location>
</feature>
<evidence type="ECO:0000256" key="5">
    <source>
        <dbReference type="ARBA" id="ARBA00022771"/>
    </source>
</evidence>
<keyword evidence="7" id="KW-0238">DNA-binding</keyword>
<feature type="region of interest" description="Disordered" evidence="10">
    <location>
        <begin position="566"/>
        <end position="631"/>
    </location>
</feature>
<comment type="subcellular location">
    <subcellularLocation>
        <location evidence="1">Nucleus</location>
    </subcellularLocation>
</comment>
<dbReference type="Pfam" id="PF00096">
    <property type="entry name" value="zf-C2H2"/>
    <property type="match status" value="1"/>
</dbReference>
<keyword evidence="5 9" id="KW-0863">Zinc-finger</keyword>
<feature type="region of interest" description="Disordered" evidence="10">
    <location>
        <begin position="732"/>
        <end position="752"/>
    </location>
</feature>
<feature type="region of interest" description="Disordered" evidence="10">
    <location>
        <begin position="1"/>
        <end position="57"/>
    </location>
</feature>
<dbReference type="GO" id="GO:0000978">
    <property type="term" value="F:RNA polymerase II cis-regulatory region sequence-specific DNA binding"/>
    <property type="evidence" value="ECO:0007669"/>
    <property type="project" value="TreeGrafter"/>
</dbReference>
<dbReference type="Gene3D" id="3.30.160.60">
    <property type="entry name" value="Classic Zinc Finger"/>
    <property type="match status" value="4"/>
</dbReference>
<dbReference type="FunFam" id="3.30.160.60:FF:000036">
    <property type="entry name" value="GLI family zinc finger 3"/>
    <property type="match status" value="1"/>
</dbReference>
<dbReference type="GO" id="GO:0000981">
    <property type="term" value="F:DNA-binding transcription factor activity, RNA polymerase II-specific"/>
    <property type="evidence" value="ECO:0007669"/>
    <property type="project" value="TreeGrafter"/>
</dbReference>
<reference evidence="12" key="1">
    <citation type="journal article" date="2023" name="Science">
        <title>Genome structures resolve the early diversification of teleost fishes.</title>
        <authorList>
            <person name="Parey E."/>
            <person name="Louis A."/>
            <person name="Montfort J."/>
            <person name="Bouchez O."/>
            <person name="Roques C."/>
            <person name="Iampietro C."/>
            <person name="Lluch J."/>
            <person name="Castinel A."/>
            <person name="Donnadieu C."/>
            <person name="Desvignes T."/>
            <person name="Floi Bucao C."/>
            <person name="Jouanno E."/>
            <person name="Wen M."/>
            <person name="Mejri S."/>
            <person name="Dirks R."/>
            <person name="Jansen H."/>
            <person name="Henkel C."/>
            <person name="Chen W.J."/>
            <person name="Zahm M."/>
            <person name="Cabau C."/>
            <person name="Klopp C."/>
            <person name="Thompson A.W."/>
            <person name="Robinson-Rechavi M."/>
            <person name="Braasch I."/>
            <person name="Lecointre G."/>
            <person name="Bobe J."/>
            <person name="Postlethwait J.H."/>
            <person name="Berthelot C."/>
            <person name="Roest Crollius H."/>
            <person name="Guiguen Y."/>
        </authorList>
    </citation>
    <scope>NUCLEOTIDE SEQUENCE</scope>
    <source>
        <strain evidence="12">WJC10195</strain>
    </source>
</reference>
<dbReference type="EMBL" id="JAINUF010000019">
    <property type="protein sequence ID" value="KAJ8336742.1"/>
    <property type="molecule type" value="Genomic_DNA"/>
</dbReference>
<evidence type="ECO:0000256" key="10">
    <source>
        <dbReference type="SAM" id="MobiDB-lite"/>
    </source>
</evidence>
<feature type="domain" description="C2H2-type" evidence="11">
    <location>
        <begin position="552"/>
        <end position="582"/>
    </location>
</feature>
<feature type="region of interest" description="Disordered" evidence="10">
    <location>
        <begin position="275"/>
        <end position="297"/>
    </location>
</feature>
<dbReference type="PROSITE" id="PS50157">
    <property type="entry name" value="ZINC_FINGER_C2H2_2"/>
    <property type="match status" value="4"/>
</dbReference>
<evidence type="ECO:0000256" key="6">
    <source>
        <dbReference type="ARBA" id="ARBA00022833"/>
    </source>
</evidence>
<dbReference type="GO" id="GO:0005634">
    <property type="term" value="C:nucleus"/>
    <property type="evidence" value="ECO:0007669"/>
    <property type="project" value="UniProtKB-SubCell"/>
</dbReference>
<protein>
    <recommendedName>
        <fullName evidence="11">C2H2-type domain-containing protein</fullName>
    </recommendedName>
</protein>
<dbReference type="SMART" id="SM00355">
    <property type="entry name" value="ZnF_C2H2"/>
    <property type="match status" value="4"/>
</dbReference>
<evidence type="ECO:0000256" key="3">
    <source>
        <dbReference type="ARBA" id="ARBA00022723"/>
    </source>
</evidence>
<evidence type="ECO:0000256" key="8">
    <source>
        <dbReference type="ARBA" id="ARBA00023242"/>
    </source>
</evidence>
<evidence type="ECO:0000259" key="11">
    <source>
        <dbReference type="PROSITE" id="PS50157"/>
    </source>
</evidence>
<evidence type="ECO:0000313" key="12">
    <source>
        <dbReference type="EMBL" id="KAJ8336742.1"/>
    </source>
</evidence>
<feature type="compositionally biased region" description="Polar residues" evidence="10">
    <location>
        <begin position="406"/>
        <end position="427"/>
    </location>
</feature>
<feature type="domain" description="C2H2-type" evidence="11">
    <location>
        <begin position="583"/>
        <end position="613"/>
    </location>
</feature>
<evidence type="ECO:0000256" key="1">
    <source>
        <dbReference type="ARBA" id="ARBA00004123"/>
    </source>
</evidence>
<dbReference type="PANTHER" id="PTHR45718">
    <property type="entry name" value="TRANSCRIPTIONAL ACTIVATOR CUBITUS INTERRUPTUS"/>
    <property type="match status" value="1"/>
</dbReference>
<feature type="region of interest" description="Disordered" evidence="10">
    <location>
        <begin position="1240"/>
        <end position="1273"/>
    </location>
</feature>
<feature type="region of interest" description="Disordered" evidence="10">
    <location>
        <begin position="780"/>
        <end position="860"/>
    </location>
</feature>
<name>A0A9Q1EDD4_SYNKA</name>
<dbReference type="Proteomes" id="UP001152622">
    <property type="component" value="Chromosome 19"/>
</dbReference>
<dbReference type="PANTHER" id="PTHR45718:SF5">
    <property type="entry name" value="TRANSCRIPTIONAL ACTIVATOR GLI3"/>
    <property type="match status" value="1"/>
</dbReference>
<dbReference type="InterPro" id="IPR036236">
    <property type="entry name" value="Znf_C2H2_sf"/>
</dbReference>
<dbReference type="InterPro" id="IPR043359">
    <property type="entry name" value="GLI-like"/>
</dbReference>
<feature type="compositionally biased region" description="Polar residues" evidence="10">
    <location>
        <begin position="805"/>
        <end position="816"/>
    </location>
</feature>
<keyword evidence="13" id="KW-1185">Reference proteome</keyword>
<evidence type="ECO:0000256" key="7">
    <source>
        <dbReference type="ARBA" id="ARBA00023125"/>
    </source>
</evidence>
<dbReference type="InterPro" id="IPR013087">
    <property type="entry name" value="Znf_C2H2_type"/>
</dbReference>
<dbReference type="PROSITE" id="PS00028">
    <property type="entry name" value="ZINC_FINGER_C2H2_1"/>
    <property type="match status" value="3"/>
</dbReference>
<feature type="domain" description="C2H2-type" evidence="11">
    <location>
        <begin position="522"/>
        <end position="551"/>
    </location>
</feature>
<feature type="compositionally biased region" description="Basic residues" evidence="10">
    <location>
        <begin position="13"/>
        <end position="28"/>
    </location>
</feature>
<dbReference type="FunFam" id="3.30.160.60:FF:000048">
    <property type="entry name" value="GLI family zinc finger 3"/>
    <property type="match status" value="1"/>
</dbReference>
<organism evidence="12 13">
    <name type="scientific">Synaphobranchus kaupii</name>
    <name type="common">Kaup's arrowtooth eel</name>
    <dbReference type="NCBI Taxonomy" id="118154"/>
    <lineage>
        <taxon>Eukaryota</taxon>
        <taxon>Metazoa</taxon>
        <taxon>Chordata</taxon>
        <taxon>Craniata</taxon>
        <taxon>Vertebrata</taxon>
        <taxon>Euteleostomi</taxon>
        <taxon>Actinopterygii</taxon>
        <taxon>Neopterygii</taxon>
        <taxon>Teleostei</taxon>
        <taxon>Anguilliformes</taxon>
        <taxon>Synaphobranchidae</taxon>
        <taxon>Synaphobranchus</taxon>
    </lineage>
</organism>
<feature type="compositionally biased region" description="Low complexity" evidence="10">
    <location>
        <begin position="784"/>
        <end position="803"/>
    </location>
</feature>
<comment type="caution">
    <text evidence="12">The sequence shown here is derived from an EMBL/GenBank/DDBJ whole genome shotgun (WGS) entry which is preliminary data.</text>
</comment>
<keyword evidence="6" id="KW-0862">Zinc</keyword>
<dbReference type="GO" id="GO:0008270">
    <property type="term" value="F:zinc ion binding"/>
    <property type="evidence" value="ECO:0007669"/>
    <property type="project" value="UniProtKB-KW"/>
</dbReference>
<sequence>MDSQSHTSSAAEKKKKRLESIVGRRRSSGRADVSEKAVASSTTSNEDESAGPLHHRERRNAIAAVGKLREEPSTSIEERPLLVKTEAHGSLTHVTDHAPPCRGMLFPVDLRNGYLDAHYSSPAFFPPFHPPVPIDDRHAQGRYIYEPTPVTPLHVPSPLSGSPFSDISLIRISPQRSASVGAESPFGMTHPYTSPYLDYIRSLHGSPALSAISAARGLSPPDVPHVAMTAAEYYHQMALLAGHRSPYADLIPTVGLTAAAAASALHLEHLQTMEGSQFPGPRIASRPSRKRPLPISPLSDHSFNLQSMIRTSPNSLASLLNSSRSSSSTSGSYGHLSAGALSPALSLAFPPSPLAMHHHPHRIGRQPGIMASAFGHSPPLIHPAPTFAAQQPLPVAAPGLVCAETGTMTSNPSQNKPTSESAVSSTGDPMHQKRSKVRPEEEAPSPAPGGPQQQDQEDQAVTLVKEEGEQDEGKQEPEAVYETNCHWEACCREFSTQEQLVHHINNEHIHGERKEHTGEKPHKCTFEGCVKAYSRLENLKTHLRSHTGEKPYVCEQEGCNKAFSNASDRAKHQNRTHSNEKPYTCKIPGCTKRYTDPSSLRKHPRDPESQGQPTGQTPQEGVPGHGDRDHATSNHACLRAVKTEKPVPSPGGQSTHSSVQSPLSVRSSSEVQLAVRWCPVGEEEEEEGDEEAPIMDSTVSTGTLALRCRGNVAPPRWVEHIKVERLKQVNGSLPRLSPTAPPGGTVLPPITAGRGSYGGVSLRPELSGTDMTVLSLLKERRDSGGSAVSSAYRSASRRSSGISPCFSSRRSSQASQPEAGPHSHSRRHNLSATDSYDPISTDASRRSSEASQYGGGGPGVALTLTPAQHYHLKAKYAAATGGAPPTPLPSMERMSLRTRMAMMGDCQDTPHHVLPPLAGRTHRGSFGRNGVSGAFPQEVLGNSLRRASDPVRTQNHNPHNLPRVQRFNSLHDLHPLPAHNLPMERRGLSLQGYTCFDGNLQPGPHSAHPASIRENTEMESLAVKQRGGAGVSGVPLLGEEDMLPDDVVQYLVSQGRGGTYGKASARPSGSGHPNGTALLPGAVLGQPYESSEQRVCGDDSSMEAMPVQWNEVSSGSADRSPETWQKYTEQPASPFGTFGNMMVQQQQLPLMPMDVQHPYADLQSSFQQANDDIGLTVHCSGQKTEAVTRNPCRVTSIEVDPSLSHEMQRSHLSVHQVAKATVSQESMGLMRSACQGPPPFAKPQASFQENQSAHRPFHIDPSPPEAGSQDPIPRLHFQGVATQQQSSGGYRILARQQGYATVRCNTSNPNLSQQQGLSLVGARGGSGTNGLLSSQARLEMADHPQASPCTTTQMQSDFHSHDLHGSASQLPSFPHSPGNILPIPTDNPALLSPGDGRVTSTANTAAGALNGTELEFDSVLDDGYDHSSLISEVLSPRMFRDLSRNLSGFTAPLVSMALHSVPAGVSNMAIGDMNSLLTTLAQESQFLAAMQ</sequence>
<proteinExistence type="inferred from homology"/>
<keyword evidence="8" id="KW-0539">Nucleus</keyword>
<feature type="compositionally biased region" description="Low complexity" evidence="10">
    <location>
        <begin position="609"/>
        <end position="622"/>
    </location>
</feature>
<accession>A0A9Q1EDD4</accession>
<dbReference type="FunFam" id="3.30.160.60:FF:000068">
    <property type="entry name" value="GLI family zinc finger 3"/>
    <property type="match status" value="1"/>
</dbReference>
<feature type="domain" description="C2H2-type" evidence="11">
    <location>
        <begin position="483"/>
        <end position="521"/>
    </location>
</feature>